<keyword evidence="6" id="KW-1185">Reference proteome</keyword>
<comment type="pathway">
    <text evidence="3">Quinol/quinone metabolism; menaquinone biosynthesis.</text>
</comment>
<dbReference type="InterPro" id="IPR029058">
    <property type="entry name" value="AB_hydrolase_fold"/>
</dbReference>
<dbReference type="PRINTS" id="PR00412">
    <property type="entry name" value="EPOXHYDRLASE"/>
</dbReference>
<protein>
    <recommendedName>
        <fullName evidence="3">Putative 2-succinyl-6-hydroxy-2,4-cyclohexadiene-1-carboxylate synthase</fullName>
        <shortName evidence="3">SHCHC synthase</shortName>
        <ecNumber evidence="3">4.2.99.20</ecNumber>
    </recommendedName>
</protein>
<evidence type="ECO:0000313" key="6">
    <source>
        <dbReference type="Proteomes" id="UP000241639"/>
    </source>
</evidence>
<evidence type="ECO:0000313" key="5">
    <source>
        <dbReference type="EMBL" id="PTM57833.1"/>
    </source>
</evidence>
<dbReference type="PANTHER" id="PTHR42916:SF1">
    <property type="entry name" value="PROTEIN PHYLLO, CHLOROPLASTIC"/>
    <property type="match status" value="1"/>
</dbReference>
<dbReference type="GO" id="GO:0009234">
    <property type="term" value="P:menaquinone biosynthetic process"/>
    <property type="evidence" value="ECO:0007669"/>
    <property type="project" value="UniProtKB-UniRule"/>
</dbReference>
<dbReference type="HAMAP" id="MF_01660">
    <property type="entry name" value="MenH"/>
    <property type="match status" value="1"/>
</dbReference>
<comment type="subunit">
    <text evidence="3">Monomer.</text>
</comment>
<dbReference type="Proteomes" id="UP000241639">
    <property type="component" value="Unassembled WGS sequence"/>
</dbReference>
<dbReference type="InterPro" id="IPR000073">
    <property type="entry name" value="AB_hydrolase_1"/>
</dbReference>
<dbReference type="NCBIfam" id="TIGR03695">
    <property type="entry name" value="menH_SHCHC"/>
    <property type="match status" value="1"/>
</dbReference>
<dbReference type="UniPathway" id="UPA00079"/>
<reference evidence="5 6" key="1">
    <citation type="submission" date="2018-04" db="EMBL/GenBank/DDBJ databases">
        <title>Genomic Encyclopedia of Archaeal and Bacterial Type Strains, Phase II (KMG-II): from individual species to whole genera.</title>
        <authorList>
            <person name="Goeker M."/>
        </authorList>
    </citation>
    <scope>NUCLEOTIDE SEQUENCE [LARGE SCALE GENOMIC DNA]</scope>
    <source>
        <strain evidence="5 6">DSM 45169</strain>
    </source>
</reference>
<keyword evidence="2 3" id="KW-0456">Lyase</keyword>
<keyword evidence="1 3" id="KW-0474">Menaquinone biosynthesis</keyword>
<gene>
    <name evidence="3" type="primary">menH</name>
    <name evidence="5" type="ORF">C8J48_0396</name>
</gene>
<dbReference type="UniPathway" id="UPA01057">
    <property type="reaction ID" value="UER00900"/>
</dbReference>
<dbReference type="EMBL" id="PZZP01000001">
    <property type="protein sequence ID" value="PTM57833.1"/>
    <property type="molecule type" value="Genomic_DNA"/>
</dbReference>
<sequence>MEVTVDGLKYHVQVKGSGPTLLLLHGFTGSIHTWDPWITDWATRFQVVRVDLPGHGKTATPKDPSRIEMVQVCRDLAGILDRIGVERASVLGYSLGGRTALSFALTYPERVRALVLESASPGLEQAEERQERVVRDEALARRIEAEGVVAFVRRWEEIPLFASQKRLPVAVREQIRGERLNQTAAGLAASLRGMGTGAQPSWWGKLESLTRPVLLITGEEDEKFCRIAKRIKTKLPGARLQMVDGAGHAVHVEQPRRFGTIVADFILDFQGC</sequence>
<proteinExistence type="inferred from homology"/>
<dbReference type="InterPro" id="IPR022485">
    <property type="entry name" value="SHCHC_synthase_MenH"/>
</dbReference>
<evidence type="ECO:0000259" key="4">
    <source>
        <dbReference type="Pfam" id="PF00561"/>
    </source>
</evidence>
<dbReference type="GO" id="GO:0070205">
    <property type="term" value="F:2-succinyl-6-hydroxy-2,4-cyclohexadiene-1-carboxylate synthase activity"/>
    <property type="evidence" value="ECO:0007669"/>
    <property type="project" value="UniProtKB-UniRule"/>
</dbReference>
<comment type="function">
    <text evidence="3">Catalyzes a proton abstraction reaction that results in 2,5-elimination of pyruvate from 2-succinyl-5-enolpyruvyl-6-hydroxy-3-cyclohexene-1-carboxylate (SEPHCHC) and the formation of 2-succinyl-6-hydroxy-2,4-cyclohexadiene-1-carboxylate (SHCHC).</text>
</comment>
<evidence type="ECO:0000256" key="2">
    <source>
        <dbReference type="ARBA" id="ARBA00023239"/>
    </source>
</evidence>
<dbReference type="InterPro" id="IPR000639">
    <property type="entry name" value="Epox_hydrolase-like"/>
</dbReference>
<feature type="domain" description="AB hydrolase-1" evidence="4">
    <location>
        <begin position="19"/>
        <end position="254"/>
    </location>
</feature>
<comment type="similarity">
    <text evidence="3">Belongs to the AB hydrolase superfamily. MenH family.</text>
</comment>
<name>A0A2T4Z7H9_9BACL</name>
<comment type="caution">
    <text evidence="5">The sequence shown here is derived from an EMBL/GenBank/DDBJ whole genome shotgun (WGS) entry which is preliminary data.</text>
</comment>
<comment type="catalytic activity">
    <reaction evidence="3">
        <text>5-enolpyruvoyl-6-hydroxy-2-succinyl-cyclohex-3-ene-1-carboxylate = (1R,6R)-6-hydroxy-2-succinyl-cyclohexa-2,4-diene-1-carboxylate + pyruvate</text>
        <dbReference type="Rhea" id="RHEA:25597"/>
        <dbReference type="ChEBI" id="CHEBI:15361"/>
        <dbReference type="ChEBI" id="CHEBI:58689"/>
        <dbReference type="ChEBI" id="CHEBI:58818"/>
        <dbReference type="EC" id="4.2.99.20"/>
    </reaction>
</comment>
<dbReference type="Pfam" id="PF00561">
    <property type="entry name" value="Abhydrolase_1"/>
    <property type="match status" value="1"/>
</dbReference>
<accession>A0A2T4Z7H9</accession>
<dbReference type="PANTHER" id="PTHR42916">
    <property type="entry name" value="2-SUCCINYL-5-ENOLPYRUVYL-6-HYDROXY-3-CYCLOHEXENE-1-CARBOXYLATE SYNTHASE"/>
    <property type="match status" value="1"/>
</dbReference>
<dbReference type="AlphaFoldDB" id="A0A2T4Z7H9"/>
<dbReference type="SUPFAM" id="SSF53474">
    <property type="entry name" value="alpha/beta-Hydrolases"/>
    <property type="match status" value="1"/>
</dbReference>
<evidence type="ECO:0000256" key="3">
    <source>
        <dbReference type="HAMAP-Rule" id="MF_01660"/>
    </source>
</evidence>
<organism evidence="5 6">
    <name type="scientific">Desmospora activa DSM 45169</name>
    <dbReference type="NCBI Taxonomy" id="1121389"/>
    <lineage>
        <taxon>Bacteria</taxon>
        <taxon>Bacillati</taxon>
        <taxon>Bacillota</taxon>
        <taxon>Bacilli</taxon>
        <taxon>Bacillales</taxon>
        <taxon>Thermoactinomycetaceae</taxon>
        <taxon>Desmospora</taxon>
    </lineage>
</organism>
<dbReference type="Gene3D" id="3.40.50.1820">
    <property type="entry name" value="alpha/beta hydrolase"/>
    <property type="match status" value="1"/>
</dbReference>
<dbReference type="OrthoDB" id="9808398at2"/>
<dbReference type="EC" id="4.2.99.20" evidence="3"/>
<evidence type="ECO:0000256" key="1">
    <source>
        <dbReference type="ARBA" id="ARBA00022428"/>
    </source>
</evidence>
<comment type="pathway">
    <text evidence="3">Quinol/quinone metabolism; 1,4-dihydroxy-2-naphthoate biosynthesis; 1,4-dihydroxy-2-naphthoate from chorismate: step 3/7.</text>
</comment>
<dbReference type="PRINTS" id="PR00111">
    <property type="entry name" value="ABHYDROLASE"/>
</dbReference>
<dbReference type="RefSeq" id="WP_107724703.1">
    <property type="nucleotide sequence ID" value="NZ_PZZP01000001.1"/>
</dbReference>